<dbReference type="EMBL" id="LAZR01000345">
    <property type="protein sequence ID" value="KKN73355.1"/>
    <property type="molecule type" value="Genomic_DNA"/>
</dbReference>
<gene>
    <name evidence="2" type="ORF">LCGC14_0401680</name>
</gene>
<accession>A0A0F9SWT5</accession>
<organism evidence="2">
    <name type="scientific">marine sediment metagenome</name>
    <dbReference type="NCBI Taxonomy" id="412755"/>
    <lineage>
        <taxon>unclassified sequences</taxon>
        <taxon>metagenomes</taxon>
        <taxon>ecological metagenomes</taxon>
    </lineage>
</organism>
<evidence type="ECO:0000313" key="2">
    <source>
        <dbReference type="EMBL" id="KKN73355.1"/>
    </source>
</evidence>
<proteinExistence type="predicted"/>
<feature type="region of interest" description="Disordered" evidence="1">
    <location>
        <begin position="631"/>
        <end position="666"/>
    </location>
</feature>
<name>A0A0F9SWT5_9ZZZZ</name>
<reference evidence="2" key="1">
    <citation type="journal article" date="2015" name="Nature">
        <title>Complex archaea that bridge the gap between prokaryotes and eukaryotes.</title>
        <authorList>
            <person name="Spang A."/>
            <person name="Saw J.H."/>
            <person name="Jorgensen S.L."/>
            <person name="Zaremba-Niedzwiedzka K."/>
            <person name="Martijn J."/>
            <person name="Lind A.E."/>
            <person name="van Eijk R."/>
            <person name="Schleper C."/>
            <person name="Guy L."/>
            <person name="Ettema T.J."/>
        </authorList>
    </citation>
    <scope>NUCLEOTIDE SEQUENCE</scope>
</reference>
<sequence>MTTALETVTGLTVEHKTLTANGAAVLQVRHDVPIDSLLILKEGESVSYTDFELGLQFKGKITTVRPNFATGEGLQYICADAYRTLAKTPGFITGDNGKKSAKVKFLEGTLMKSALNALLIELPISIIFPGGVDLTDLPNPVIPTTDKGGQFLDTWIDDLLENTEGGIAQVELDSNGDPVLKFRDFYAQPDITLEIGNFNTLSPVGGGDPVLEQANAGKTLDRKFKRIVIEGCGEFTRREDVFIAGVGTPLGDPDDTTRWKFTFPEKRVTGRFLDPDGKCFDIFIMKFQQGFSTGLEFSNFFINPAIFLFEELDGQMFALVDTRMVGSSNVTVVTTQAWFTYTSYDGPIIADKISADAALDNEGDYWEDMPEFFKYTDENAVVIVDDATKMQPFADALFKRFSELPDLSGSVRIHVKGVKSDLRIGSRLTNSEFENARIHRINIDYVERSRILEVSTLPIRETFALLKLQRAQKTLPRGGWLRNKSNDNQTNCFCGGPIWTDDGGGGVGGLLGNLGRNVDGESWECIQCHCQRLNNANGQFATELDCERVCNDDGPAGYTFVDCAGCVCAEQGGDFATRADCEAANPNPINDTDCDFICDDDNGCQAVGTGQGQYGTLAACQAACEGGGETGSGDPGNLHSLGSGAPPTAPTTDTVTPQAPAGTGPCAESVAPQTFTIVAPSFAGASSETPVVTLIKDIITDSCGRVVSVVEHPPFSVVPKWQ</sequence>
<evidence type="ECO:0000256" key="1">
    <source>
        <dbReference type="SAM" id="MobiDB-lite"/>
    </source>
</evidence>
<protein>
    <submittedName>
        <fullName evidence="2">Uncharacterized protein</fullName>
    </submittedName>
</protein>
<comment type="caution">
    <text evidence="2">The sequence shown here is derived from an EMBL/GenBank/DDBJ whole genome shotgun (WGS) entry which is preliminary data.</text>
</comment>
<feature type="compositionally biased region" description="Low complexity" evidence="1">
    <location>
        <begin position="650"/>
        <end position="661"/>
    </location>
</feature>
<dbReference type="AlphaFoldDB" id="A0A0F9SWT5"/>